<dbReference type="EMBL" id="QASO01000035">
    <property type="protein sequence ID" value="PTU79914.1"/>
    <property type="molecule type" value="Genomic_DNA"/>
</dbReference>
<accession>A0A2T5PQA9</accession>
<organism evidence="1 2">
    <name type="scientific">Ectopseudomonas oleovorans</name>
    <name type="common">Pseudomonas oleovorans</name>
    <dbReference type="NCBI Taxonomy" id="301"/>
    <lineage>
        <taxon>Bacteria</taxon>
        <taxon>Pseudomonadati</taxon>
        <taxon>Pseudomonadota</taxon>
        <taxon>Gammaproteobacteria</taxon>
        <taxon>Pseudomonadales</taxon>
        <taxon>Pseudomonadaceae</taxon>
        <taxon>Ectopseudomonas</taxon>
    </lineage>
</organism>
<reference evidence="1 2" key="1">
    <citation type="submission" date="2018-04" db="EMBL/GenBank/DDBJ databases">
        <title>Pseudomonas sp. nov., isolated from mangrove soil.</title>
        <authorList>
            <person name="Chen C."/>
        </authorList>
    </citation>
    <scope>NUCLEOTIDE SEQUENCE [LARGE SCALE GENOMIC DNA]</scope>
    <source>
        <strain evidence="1 2">JCM 14246</strain>
    </source>
</reference>
<dbReference type="Proteomes" id="UP000244052">
    <property type="component" value="Unassembled WGS sequence"/>
</dbReference>
<dbReference type="AlphaFoldDB" id="A0A2T5PQA9"/>
<evidence type="ECO:0000313" key="1">
    <source>
        <dbReference type="EMBL" id="PTU79914.1"/>
    </source>
</evidence>
<evidence type="ECO:0000313" key="2">
    <source>
        <dbReference type="Proteomes" id="UP000244052"/>
    </source>
</evidence>
<proteinExistence type="predicted"/>
<comment type="caution">
    <text evidence="1">The sequence shown here is derived from an EMBL/GenBank/DDBJ whole genome shotgun (WGS) entry which is preliminary data.</text>
</comment>
<dbReference type="RefSeq" id="WP_108233239.1">
    <property type="nucleotide sequence ID" value="NZ_QASO01000035.1"/>
</dbReference>
<sequence length="87" mass="9724">MALGRHFRAERELRADDRCKRYNITDEELALTIAKKIPGDRLNAIVTAVGMVQQVRAMNEGTTPIADAVDEILDLRRVRTAGKTLTC</sequence>
<protein>
    <submittedName>
        <fullName evidence="1">Uncharacterized protein</fullName>
    </submittedName>
</protein>
<keyword evidence="2" id="KW-1185">Reference proteome</keyword>
<name>A0A2T5PQA9_ECTOL</name>
<gene>
    <name evidence="1" type="ORF">DBO86_06205</name>
</gene>